<comment type="subcellular location">
    <subcellularLocation>
        <location evidence="1">Cell membrane</location>
        <topology evidence="1">Multi-pass membrane protein</topology>
    </subcellularLocation>
</comment>
<keyword evidence="9" id="KW-1185">Reference proteome</keyword>
<proteinExistence type="predicted"/>
<feature type="transmembrane region" description="Helical" evidence="6">
    <location>
        <begin position="415"/>
        <end position="438"/>
    </location>
</feature>
<feature type="transmembrane region" description="Helical" evidence="6">
    <location>
        <begin position="63"/>
        <end position="86"/>
    </location>
</feature>
<dbReference type="CDD" id="cd07731">
    <property type="entry name" value="ComA-like_MBL-fold"/>
    <property type="match status" value="1"/>
</dbReference>
<dbReference type="Pfam" id="PF00753">
    <property type="entry name" value="Lactamase_B"/>
    <property type="match status" value="1"/>
</dbReference>
<dbReference type="SMART" id="SM00849">
    <property type="entry name" value="Lactamase_B"/>
    <property type="match status" value="1"/>
</dbReference>
<evidence type="ECO:0000256" key="3">
    <source>
        <dbReference type="ARBA" id="ARBA00022692"/>
    </source>
</evidence>
<evidence type="ECO:0000256" key="5">
    <source>
        <dbReference type="ARBA" id="ARBA00023136"/>
    </source>
</evidence>
<keyword evidence="2" id="KW-1003">Cell membrane</keyword>
<protein>
    <submittedName>
        <fullName evidence="8">ComEC/Rec2 family competence protein</fullName>
    </submittedName>
</protein>
<dbReference type="EMBL" id="CP076022">
    <property type="protein sequence ID" value="QWC08876.1"/>
    <property type="molecule type" value="Genomic_DNA"/>
</dbReference>
<feature type="transmembrane region" description="Helical" evidence="6">
    <location>
        <begin position="252"/>
        <end position="273"/>
    </location>
</feature>
<evidence type="ECO:0000313" key="8">
    <source>
        <dbReference type="EMBL" id="QWC08876.1"/>
    </source>
</evidence>
<dbReference type="Proteomes" id="UP000676885">
    <property type="component" value="Chromosome"/>
</dbReference>
<name>A0A975M3P4_9MICC</name>
<dbReference type="NCBIfam" id="TIGR00360">
    <property type="entry name" value="ComEC_N-term"/>
    <property type="match status" value="1"/>
</dbReference>
<dbReference type="InterPro" id="IPR052159">
    <property type="entry name" value="Competence_DNA_uptake"/>
</dbReference>
<feature type="transmembrane region" description="Helical" evidence="6">
    <location>
        <begin position="306"/>
        <end position="322"/>
    </location>
</feature>
<dbReference type="Gene3D" id="3.60.15.10">
    <property type="entry name" value="Ribonuclease Z/Hydroxyacylglutathione hydrolase-like"/>
    <property type="match status" value="1"/>
</dbReference>
<dbReference type="InterPro" id="IPR036866">
    <property type="entry name" value="RibonucZ/Hydroxyglut_hydro"/>
</dbReference>
<dbReference type="GO" id="GO:0005886">
    <property type="term" value="C:plasma membrane"/>
    <property type="evidence" value="ECO:0007669"/>
    <property type="project" value="UniProtKB-SubCell"/>
</dbReference>
<dbReference type="PANTHER" id="PTHR30619:SF1">
    <property type="entry name" value="RECOMBINATION PROTEIN 2"/>
    <property type="match status" value="1"/>
</dbReference>
<accession>A0A975M3P4</accession>
<dbReference type="InterPro" id="IPR004477">
    <property type="entry name" value="ComEC_N"/>
</dbReference>
<feature type="transmembrane region" description="Helical" evidence="6">
    <location>
        <begin position="445"/>
        <end position="463"/>
    </location>
</feature>
<keyword evidence="3 6" id="KW-0812">Transmembrane</keyword>
<dbReference type="InterPro" id="IPR001279">
    <property type="entry name" value="Metallo-B-lactamas"/>
</dbReference>
<feature type="transmembrane region" description="Helical" evidence="6">
    <location>
        <begin position="30"/>
        <end position="51"/>
    </location>
</feature>
<keyword evidence="4 6" id="KW-1133">Transmembrane helix</keyword>
<evidence type="ECO:0000256" key="6">
    <source>
        <dbReference type="SAM" id="Phobius"/>
    </source>
</evidence>
<dbReference type="AlphaFoldDB" id="A0A975M3P4"/>
<feature type="domain" description="Metallo-beta-lactamase" evidence="7">
    <location>
        <begin position="573"/>
        <end position="777"/>
    </location>
</feature>
<sequence length="824" mass="82974">MLELRLVPVAAASWVAAALAVRAGSRGACIAAAVLAGTAALSLVLALIPSAPGTRLFPLAGRLARTVAAPLAAAGMVCVGAGVLVAERTAGPIGPAISAGASITGEFRASTDARAVASDRFDGGSRYAVEAVLTEATAGGERFGAAATVLVLGGGGFADVHLGDRFSAAGNLQAAGPGERAVALLYANGTPDVEPAGGWYGQTAEIRVAFAQAAAGQADMLGEDAAGLLPGMVLGDRSTLDKDLEAAMQNTGLTHLTAVSGANCGYLLAFVFLTVRSVRLPRAVASAAGVLALVGFVLVVRPDASVLRAAVMGGLGTLAVLSGRGKLPAALLSLSITVLLAVDPWLSGSYAFILSVLATSGLILLGPRLTELLSRRMPWPLAAALAVPLAAQLFCSPVLVLLQPQVPAYSLPANIVAAPVIPLVTVAGMAAAVLTAALPPLAAPLLLAAGAGAAWTSFVARFFSSLPGALLPWPGGATGVVLMAGAGVAVIWVVLRAGKAGSTVSAGETANASSAASAGRPRGRGCPPVDLTAAVPLAVALLLLPPAAVAAWTYLMPGPAPPGWSAVVCDVGQGDGLVVRTAEHSALVIDAGPDPEAMDGCLNRLGVNTVDLLILTHAHLDHYGGTEGVLRQREVHRIAFSTAEAELPPQLDALLKGSGAELTRLTEGMSAQAGPVKWDVLWPPSNSPQATENDASAVVLVTVDPEPDAQPAEPRLTMLLTGDIEEDAALTLLSRNAWLRADGVDVLKVPHHGARNGGTALITQLRPRVALISVGADNDYGHPGPAILSALEDTGTTVARTDLLGSISLDMDGKTLRVGGLDGR</sequence>
<dbReference type="PANTHER" id="PTHR30619">
    <property type="entry name" value="DNA INTERNALIZATION/COMPETENCE PROTEIN COMEC/REC2"/>
    <property type="match status" value="1"/>
</dbReference>
<reference evidence="8 9" key="1">
    <citation type="submission" date="2021-05" db="EMBL/GenBank/DDBJ databases">
        <title>Novel species in genus Arthrobacter.</title>
        <authorList>
            <person name="Zhang G."/>
        </authorList>
    </citation>
    <scope>NUCLEOTIDE SEQUENCE [LARGE SCALE GENOMIC DNA]</scope>
    <source>
        <strain evidence="9">zg-ZUI227</strain>
    </source>
</reference>
<feature type="transmembrane region" description="Helical" evidence="6">
    <location>
        <begin position="531"/>
        <end position="555"/>
    </location>
</feature>
<dbReference type="InterPro" id="IPR035681">
    <property type="entry name" value="ComA-like_MBL"/>
</dbReference>
<feature type="transmembrane region" description="Helical" evidence="6">
    <location>
        <begin position="475"/>
        <end position="495"/>
    </location>
</feature>
<dbReference type="Pfam" id="PF03772">
    <property type="entry name" value="Competence"/>
    <property type="match status" value="1"/>
</dbReference>
<feature type="transmembrane region" description="Helical" evidence="6">
    <location>
        <begin position="381"/>
        <end position="403"/>
    </location>
</feature>
<evidence type="ECO:0000256" key="1">
    <source>
        <dbReference type="ARBA" id="ARBA00004651"/>
    </source>
</evidence>
<dbReference type="SUPFAM" id="SSF56281">
    <property type="entry name" value="Metallo-hydrolase/oxidoreductase"/>
    <property type="match status" value="1"/>
</dbReference>
<gene>
    <name evidence="8" type="ORF">KKR91_09990</name>
</gene>
<evidence type="ECO:0000313" key="9">
    <source>
        <dbReference type="Proteomes" id="UP000676885"/>
    </source>
</evidence>
<evidence type="ECO:0000256" key="4">
    <source>
        <dbReference type="ARBA" id="ARBA00022989"/>
    </source>
</evidence>
<evidence type="ECO:0000256" key="2">
    <source>
        <dbReference type="ARBA" id="ARBA00022475"/>
    </source>
</evidence>
<dbReference type="RefSeq" id="WP_210229175.1">
    <property type="nucleotide sequence ID" value="NZ_CP076022.1"/>
</dbReference>
<feature type="transmembrane region" description="Helical" evidence="6">
    <location>
        <begin position="352"/>
        <end position="369"/>
    </location>
</feature>
<keyword evidence="5 6" id="KW-0472">Membrane</keyword>
<organism evidence="8 9">
    <name type="scientific">Arthrobacter jiangjiafuii</name>
    <dbReference type="NCBI Taxonomy" id="2817475"/>
    <lineage>
        <taxon>Bacteria</taxon>
        <taxon>Bacillati</taxon>
        <taxon>Actinomycetota</taxon>
        <taxon>Actinomycetes</taxon>
        <taxon>Micrococcales</taxon>
        <taxon>Micrococcaceae</taxon>
        <taxon>Arthrobacter</taxon>
    </lineage>
</organism>
<evidence type="ECO:0000259" key="7">
    <source>
        <dbReference type="SMART" id="SM00849"/>
    </source>
</evidence>
<feature type="transmembrane region" description="Helical" evidence="6">
    <location>
        <begin position="280"/>
        <end position="300"/>
    </location>
</feature>
<dbReference type="KEGG" id="ajg:KKR91_09990"/>